<dbReference type="InterPro" id="IPR004868">
    <property type="entry name" value="DNA-dir_DNA_pol_B_mt/vir"/>
</dbReference>
<evidence type="ECO:0000256" key="3">
    <source>
        <dbReference type="ARBA" id="ARBA00022679"/>
    </source>
</evidence>
<dbReference type="EC" id="2.7.7.7" evidence="2"/>
<dbReference type="InterPro" id="IPR043502">
    <property type="entry name" value="DNA/RNA_pol_sf"/>
</dbReference>
<dbReference type="Gene3D" id="3.90.1600.10">
    <property type="entry name" value="Palm domain of DNA polymerase"/>
    <property type="match status" value="1"/>
</dbReference>
<dbReference type="EMBL" id="BARU01017567">
    <property type="protein sequence ID" value="GAH61074.1"/>
    <property type="molecule type" value="Genomic_DNA"/>
</dbReference>
<comment type="catalytic activity">
    <reaction evidence="8">
        <text>DNA(n) + a 2'-deoxyribonucleoside 5'-triphosphate = DNA(n+1) + diphosphate</text>
        <dbReference type="Rhea" id="RHEA:22508"/>
        <dbReference type="Rhea" id="RHEA-COMP:17339"/>
        <dbReference type="Rhea" id="RHEA-COMP:17340"/>
        <dbReference type="ChEBI" id="CHEBI:33019"/>
        <dbReference type="ChEBI" id="CHEBI:61560"/>
        <dbReference type="ChEBI" id="CHEBI:173112"/>
        <dbReference type="EC" id="2.7.7.7"/>
    </reaction>
</comment>
<evidence type="ECO:0000256" key="4">
    <source>
        <dbReference type="ARBA" id="ARBA00022695"/>
    </source>
</evidence>
<evidence type="ECO:0000256" key="6">
    <source>
        <dbReference type="ARBA" id="ARBA00022932"/>
    </source>
</evidence>
<dbReference type="GO" id="GO:0003887">
    <property type="term" value="F:DNA-directed DNA polymerase activity"/>
    <property type="evidence" value="ECO:0007669"/>
    <property type="project" value="UniProtKB-KW"/>
</dbReference>
<keyword evidence="6" id="KW-0239">DNA-directed DNA polymerase</keyword>
<dbReference type="InterPro" id="IPR023211">
    <property type="entry name" value="DNA_pol_palm_dom_sf"/>
</dbReference>
<comment type="caution">
    <text evidence="10">The sequence shown here is derived from an EMBL/GenBank/DDBJ whole genome shotgun (WGS) entry which is preliminary data.</text>
</comment>
<dbReference type="Pfam" id="PF03175">
    <property type="entry name" value="DNA_pol_B_2"/>
    <property type="match status" value="1"/>
</dbReference>
<keyword evidence="7" id="KW-0238">DNA-binding</keyword>
<protein>
    <recommendedName>
        <fullName evidence="2">DNA-directed DNA polymerase</fullName>
        <ecNumber evidence="2">2.7.7.7</ecNumber>
    </recommendedName>
</protein>
<keyword evidence="4" id="KW-0548">Nucleotidyltransferase</keyword>
<dbReference type="AlphaFoldDB" id="X1I4R6"/>
<proteinExistence type="inferred from homology"/>
<comment type="similarity">
    <text evidence="1">Belongs to the DNA polymerase type-B family.</text>
</comment>
<dbReference type="SUPFAM" id="SSF56672">
    <property type="entry name" value="DNA/RNA polymerases"/>
    <property type="match status" value="1"/>
</dbReference>
<dbReference type="GO" id="GO:0003677">
    <property type="term" value="F:DNA binding"/>
    <property type="evidence" value="ECO:0007669"/>
    <property type="project" value="UniProtKB-KW"/>
</dbReference>
<keyword evidence="5" id="KW-0235">DNA replication</keyword>
<keyword evidence="3" id="KW-0808">Transferase</keyword>
<sequence length="279" mass="31910">TGRFTTHLTTPALLFGIKHGHIKNILHVACYRKAFLFKGFVDYFYNKRIESRSKDNPAFAYVCKLILNSLYGKFGQKTAKLVYTGRNDKAPDIRRLIIDKQTHKISIHQVFFGRETIIDQGEDEGFNSMPAIAAHVTDYARLYLWSLMVKAGLKNCFYCDTDSIILNESGMENLIQKCNPDKLGMLKIEASSKRIEIRGAKNYTFGKESKIKGIPRKAKRNKDGSFTYPVFPGMTAELRRGITEDYRIETQTKYLTGIYDKGVVMPDGRVKPFHLQGRQ</sequence>
<evidence type="ECO:0000256" key="7">
    <source>
        <dbReference type="ARBA" id="ARBA00023125"/>
    </source>
</evidence>
<feature type="non-terminal residue" evidence="10">
    <location>
        <position position="1"/>
    </location>
</feature>
<evidence type="ECO:0000313" key="10">
    <source>
        <dbReference type="EMBL" id="GAH61074.1"/>
    </source>
</evidence>
<reference evidence="10" key="1">
    <citation type="journal article" date="2014" name="Front. Microbiol.">
        <title>High frequency of phylogenetically diverse reductive dehalogenase-homologous genes in deep subseafloor sedimentary metagenomes.</title>
        <authorList>
            <person name="Kawai M."/>
            <person name="Futagami T."/>
            <person name="Toyoda A."/>
            <person name="Takaki Y."/>
            <person name="Nishi S."/>
            <person name="Hori S."/>
            <person name="Arai W."/>
            <person name="Tsubouchi T."/>
            <person name="Morono Y."/>
            <person name="Uchiyama I."/>
            <person name="Ito T."/>
            <person name="Fujiyama A."/>
            <person name="Inagaki F."/>
            <person name="Takami H."/>
        </authorList>
    </citation>
    <scope>NUCLEOTIDE SEQUENCE</scope>
    <source>
        <strain evidence="10">Expedition CK06-06</strain>
    </source>
</reference>
<feature type="domain" description="DNA-directed DNA polymerase family B mitochondria/virus" evidence="9">
    <location>
        <begin position="12"/>
        <end position="101"/>
    </location>
</feature>
<evidence type="ECO:0000256" key="2">
    <source>
        <dbReference type="ARBA" id="ARBA00012417"/>
    </source>
</evidence>
<name>X1I4R6_9ZZZZ</name>
<dbReference type="PANTHER" id="PTHR33568:SF3">
    <property type="entry name" value="DNA-DIRECTED DNA POLYMERASE"/>
    <property type="match status" value="1"/>
</dbReference>
<evidence type="ECO:0000256" key="5">
    <source>
        <dbReference type="ARBA" id="ARBA00022705"/>
    </source>
</evidence>
<dbReference type="PANTHER" id="PTHR33568">
    <property type="entry name" value="DNA POLYMERASE"/>
    <property type="match status" value="1"/>
</dbReference>
<gene>
    <name evidence="10" type="ORF">S03H2_29124</name>
</gene>
<dbReference type="Gene3D" id="1.10.287.690">
    <property type="entry name" value="Helix hairpin bin"/>
    <property type="match status" value="1"/>
</dbReference>
<dbReference type="GO" id="GO:0006260">
    <property type="term" value="P:DNA replication"/>
    <property type="evidence" value="ECO:0007669"/>
    <property type="project" value="UniProtKB-KW"/>
</dbReference>
<evidence type="ECO:0000256" key="1">
    <source>
        <dbReference type="ARBA" id="ARBA00005755"/>
    </source>
</evidence>
<dbReference type="PROSITE" id="PS00116">
    <property type="entry name" value="DNA_POLYMERASE_B"/>
    <property type="match status" value="1"/>
</dbReference>
<organism evidence="10">
    <name type="scientific">marine sediment metagenome</name>
    <dbReference type="NCBI Taxonomy" id="412755"/>
    <lineage>
        <taxon>unclassified sequences</taxon>
        <taxon>metagenomes</taxon>
        <taxon>ecological metagenomes</taxon>
    </lineage>
</organism>
<evidence type="ECO:0000256" key="8">
    <source>
        <dbReference type="ARBA" id="ARBA00049244"/>
    </source>
</evidence>
<evidence type="ECO:0000259" key="9">
    <source>
        <dbReference type="Pfam" id="PF03175"/>
    </source>
</evidence>
<accession>X1I4R6</accession>
<dbReference type="GO" id="GO:0000166">
    <property type="term" value="F:nucleotide binding"/>
    <property type="evidence" value="ECO:0007669"/>
    <property type="project" value="InterPro"/>
</dbReference>
<dbReference type="InterPro" id="IPR017964">
    <property type="entry name" value="DNA-dir_DNA_pol_B_CS"/>
</dbReference>